<dbReference type="EMBL" id="CP001280">
    <property type="protein sequence ID" value="ACK51680.1"/>
    <property type="molecule type" value="Genomic_DNA"/>
</dbReference>
<dbReference type="Proteomes" id="UP000002257">
    <property type="component" value="Chromosome"/>
</dbReference>
<dbReference type="KEGG" id="msl:Msil_2759"/>
<dbReference type="HOGENOM" id="CLU_2538744_0_0_5"/>
<evidence type="ECO:0000256" key="1">
    <source>
        <dbReference type="SAM" id="SignalP"/>
    </source>
</evidence>
<evidence type="ECO:0008006" key="4">
    <source>
        <dbReference type="Google" id="ProtNLM"/>
    </source>
</evidence>
<feature type="chain" id="PRO_5002871641" description="Porin" evidence="1">
    <location>
        <begin position="25"/>
        <end position="83"/>
    </location>
</feature>
<accession>B8ERY2</accession>
<keyword evidence="3" id="KW-1185">Reference proteome</keyword>
<organism evidence="2 3">
    <name type="scientific">Methylocella silvestris (strain DSM 15510 / CIP 108128 / LMG 27833 / NCIMB 13906 / BL2)</name>
    <dbReference type="NCBI Taxonomy" id="395965"/>
    <lineage>
        <taxon>Bacteria</taxon>
        <taxon>Pseudomonadati</taxon>
        <taxon>Pseudomonadota</taxon>
        <taxon>Alphaproteobacteria</taxon>
        <taxon>Hyphomicrobiales</taxon>
        <taxon>Beijerinckiaceae</taxon>
        <taxon>Methylocella</taxon>
    </lineage>
</organism>
<feature type="signal peptide" evidence="1">
    <location>
        <begin position="1"/>
        <end position="24"/>
    </location>
</feature>
<sequence length="83" mass="8202">MRVKSTSFATMFVAALTASGAATADEAGCFYNGGGHLCVWYPGYAIAHRALAEIAPLTTGRSVAVSDAILPVSGGAAGAGIIA</sequence>
<reference evidence="2 3" key="1">
    <citation type="journal article" date="2010" name="J. Bacteriol.">
        <title>Complete genome sequence of the aerobic facultative methanotroph Methylocella silvestris BL2.</title>
        <authorList>
            <person name="Chen Y."/>
            <person name="Crombie A."/>
            <person name="Rahman M.T."/>
            <person name="Dedysh S.N."/>
            <person name="Liesack W."/>
            <person name="Stott M.B."/>
            <person name="Alam M."/>
            <person name="Theisen A.R."/>
            <person name="Murrell J.C."/>
            <person name="Dunfield P.F."/>
        </authorList>
    </citation>
    <scope>NUCLEOTIDE SEQUENCE [LARGE SCALE GENOMIC DNA]</scope>
    <source>
        <strain evidence="3">DSM 15510 / CIP 108128 / LMG 27833 / NCIMB 13906 / BL2</strain>
    </source>
</reference>
<evidence type="ECO:0000313" key="3">
    <source>
        <dbReference type="Proteomes" id="UP000002257"/>
    </source>
</evidence>
<keyword evidence="1" id="KW-0732">Signal</keyword>
<name>B8ERY2_METSB</name>
<evidence type="ECO:0000313" key="2">
    <source>
        <dbReference type="EMBL" id="ACK51680.1"/>
    </source>
</evidence>
<gene>
    <name evidence="2" type="ordered locus">Msil_2759</name>
</gene>
<proteinExistence type="predicted"/>
<protein>
    <recommendedName>
        <fullName evidence="4">Porin</fullName>
    </recommendedName>
</protein>
<dbReference type="AlphaFoldDB" id="B8ERY2"/>
<dbReference type="RefSeq" id="WP_012591749.1">
    <property type="nucleotide sequence ID" value="NC_011666.1"/>
</dbReference>